<organism evidence="3 4">
    <name type="scientific">Duganella guangzhouensis</name>
    <dbReference type="NCBI Taxonomy" id="2666084"/>
    <lineage>
        <taxon>Bacteria</taxon>
        <taxon>Pseudomonadati</taxon>
        <taxon>Pseudomonadota</taxon>
        <taxon>Betaproteobacteria</taxon>
        <taxon>Burkholderiales</taxon>
        <taxon>Oxalobacteraceae</taxon>
        <taxon>Telluria group</taxon>
        <taxon>Duganella</taxon>
    </lineage>
</organism>
<sequence>MSEGLYAGKVVLVTGSRRGVGKAIAEHFLNNGADKVIGFARGAGSIDHPNYHHFEVDVGDTESVIKGFAALKQVTDSIQIVVNNAAVLTSQYSMIMPPAAAQAMVNVNLLGPFMVSREAAKMMRKRKWGRIINIGSMAASLEPIGDSMYAACKAGLSTLANVMAKEFATMNVTCNTLGINAIESDMLAQLPRDKIDAIIAGLPVPRMSKEDDILNVIDFFAAERSAQITAQTVFLGGVN</sequence>
<dbReference type="PANTHER" id="PTHR42879">
    <property type="entry name" value="3-OXOACYL-(ACYL-CARRIER-PROTEIN) REDUCTASE"/>
    <property type="match status" value="1"/>
</dbReference>
<dbReference type="AlphaFoldDB" id="A0A6I2LC44"/>
<reference evidence="3 4" key="1">
    <citation type="submission" date="2019-11" db="EMBL/GenBank/DDBJ databases">
        <title>Novel species isolated from a subtropical stream in China.</title>
        <authorList>
            <person name="Lu H."/>
        </authorList>
    </citation>
    <scope>NUCLEOTIDE SEQUENCE [LARGE SCALE GENOMIC DNA]</scope>
    <source>
        <strain evidence="3 4">FT80W</strain>
    </source>
</reference>
<evidence type="ECO:0000256" key="1">
    <source>
        <dbReference type="ARBA" id="ARBA00006484"/>
    </source>
</evidence>
<dbReference type="Proteomes" id="UP000433309">
    <property type="component" value="Unassembled WGS sequence"/>
</dbReference>
<name>A0A6I2LC44_9BURK</name>
<keyword evidence="4" id="KW-1185">Reference proteome</keyword>
<evidence type="ECO:0000256" key="2">
    <source>
        <dbReference type="RuleBase" id="RU000363"/>
    </source>
</evidence>
<dbReference type="InterPro" id="IPR020904">
    <property type="entry name" value="Sc_DH/Rdtase_CS"/>
</dbReference>
<dbReference type="SUPFAM" id="SSF51735">
    <property type="entry name" value="NAD(P)-binding Rossmann-fold domains"/>
    <property type="match status" value="1"/>
</dbReference>
<gene>
    <name evidence="3" type="ORF">GJ699_30865</name>
</gene>
<dbReference type="GO" id="GO:0032787">
    <property type="term" value="P:monocarboxylic acid metabolic process"/>
    <property type="evidence" value="ECO:0007669"/>
    <property type="project" value="UniProtKB-ARBA"/>
</dbReference>
<dbReference type="PRINTS" id="PR00081">
    <property type="entry name" value="GDHRDH"/>
</dbReference>
<dbReference type="Pfam" id="PF00106">
    <property type="entry name" value="adh_short"/>
    <property type="match status" value="1"/>
</dbReference>
<dbReference type="InterPro" id="IPR036291">
    <property type="entry name" value="NAD(P)-bd_dom_sf"/>
</dbReference>
<comment type="caution">
    <text evidence="3">The sequence shown here is derived from an EMBL/GenBank/DDBJ whole genome shotgun (WGS) entry which is preliminary data.</text>
</comment>
<dbReference type="InterPro" id="IPR002347">
    <property type="entry name" value="SDR_fam"/>
</dbReference>
<dbReference type="EMBL" id="WKJK01000026">
    <property type="protein sequence ID" value="MRW94384.1"/>
    <property type="molecule type" value="Genomic_DNA"/>
</dbReference>
<accession>A0A6I2LC44</accession>
<dbReference type="PANTHER" id="PTHR42879:SF2">
    <property type="entry name" value="3-OXOACYL-[ACYL-CARRIER-PROTEIN] REDUCTASE FABG"/>
    <property type="match status" value="1"/>
</dbReference>
<dbReference type="PROSITE" id="PS00061">
    <property type="entry name" value="ADH_SHORT"/>
    <property type="match status" value="1"/>
</dbReference>
<dbReference type="PRINTS" id="PR00080">
    <property type="entry name" value="SDRFAMILY"/>
</dbReference>
<evidence type="ECO:0000313" key="4">
    <source>
        <dbReference type="Proteomes" id="UP000433309"/>
    </source>
</evidence>
<dbReference type="InterPro" id="IPR050259">
    <property type="entry name" value="SDR"/>
</dbReference>
<proteinExistence type="inferred from homology"/>
<evidence type="ECO:0000313" key="3">
    <source>
        <dbReference type="EMBL" id="MRW94384.1"/>
    </source>
</evidence>
<dbReference type="Gene3D" id="3.40.50.720">
    <property type="entry name" value="NAD(P)-binding Rossmann-like Domain"/>
    <property type="match status" value="1"/>
</dbReference>
<protein>
    <submittedName>
        <fullName evidence="3">SDR family NAD(P)-dependent oxidoreductase</fullName>
    </submittedName>
</protein>
<comment type="similarity">
    <text evidence="1 2">Belongs to the short-chain dehydrogenases/reductases (SDR) family.</text>
</comment>